<dbReference type="EMBL" id="BDCR01000004">
    <property type="protein sequence ID" value="GAT63590.1"/>
    <property type="molecule type" value="Genomic_DNA"/>
</dbReference>
<dbReference type="PANTHER" id="PTHR43355:SF2">
    <property type="entry name" value="FLAVIN REDUCTASE (NADPH)"/>
    <property type="match status" value="1"/>
</dbReference>
<dbReference type="GO" id="GO:0004074">
    <property type="term" value="F:biliverdin reductase [NAD(P)H] activity"/>
    <property type="evidence" value="ECO:0007669"/>
    <property type="project" value="TreeGrafter"/>
</dbReference>
<dbReference type="InterPro" id="IPR051606">
    <property type="entry name" value="Polyketide_Oxido-like"/>
</dbReference>
<dbReference type="Gene3D" id="3.40.50.720">
    <property type="entry name" value="NAD(P)-binding Rossmann-like Domain"/>
    <property type="match status" value="1"/>
</dbReference>
<comment type="caution">
    <text evidence="2">The sequence shown here is derived from an EMBL/GenBank/DDBJ whole genome shotgun (WGS) entry which is preliminary data.</text>
</comment>
<gene>
    <name evidence="2" type="ORF">PJIAN_4129</name>
</gene>
<protein>
    <submittedName>
        <fullName evidence="2">Putative NADH-flavin reductase</fullName>
    </submittedName>
</protein>
<reference evidence="3" key="1">
    <citation type="submission" date="2016-04" db="EMBL/GenBank/DDBJ databases">
        <title>Draft genome sequence of Paludibacter jiangxiensis strain NM7.</title>
        <authorList>
            <person name="Qiu Y."/>
            <person name="Matsuura N."/>
            <person name="Ohashi A."/>
            <person name="Tourlousse M.D."/>
            <person name="Sekiguchi Y."/>
        </authorList>
    </citation>
    <scope>NUCLEOTIDE SEQUENCE [LARGE SCALE GENOMIC DNA]</scope>
    <source>
        <strain evidence="3">NM7</strain>
    </source>
</reference>
<organism evidence="2 3">
    <name type="scientific">Paludibacter jiangxiensis</name>
    <dbReference type="NCBI Taxonomy" id="681398"/>
    <lineage>
        <taxon>Bacteria</taxon>
        <taxon>Pseudomonadati</taxon>
        <taxon>Bacteroidota</taxon>
        <taxon>Bacteroidia</taxon>
        <taxon>Bacteroidales</taxon>
        <taxon>Paludibacteraceae</taxon>
        <taxon>Paludibacter</taxon>
    </lineage>
</organism>
<dbReference type="Proteomes" id="UP000076586">
    <property type="component" value="Unassembled WGS sequence"/>
</dbReference>
<evidence type="ECO:0000313" key="2">
    <source>
        <dbReference type="EMBL" id="GAT63590.1"/>
    </source>
</evidence>
<dbReference type="STRING" id="681398.PJIAN_4129"/>
<feature type="domain" description="NAD(P)-binding" evidence="1">
    <location>
        <begin position="7"/>
        <end position="198"/>
    </location>
</feature>
<dbReference type="InterPro" id="IPR016040">
    <property type="entry name" value="NAD(P)-bd_dom"/>
</dbReference>
<keyword evidence="3" id="KW-1185">Reference proteome</keyword>
<evidence type="ECO:0000313" key="3">
    <source>
        <dbReference type="Proteomes" id="UP000076586"/>
    </source>
</evidence>
<sequence>MKIVVFGASGKTGRLLIEEALTSGYEVIAYVRNKESVKSVHPNLRVVAGQLNEKEKLKSVIIGSDACISTLGGASLTKHNHGIIEGIDNIVDIMEEVNVKRFIYLSSIGVGNSRQYMAQPARFLIADLMLRVPLADHNANESRITQSQLEWTIIRPGGLTDGAKSENLKHGTEYTKLKGNLSISRSSVATFILNQFTDSIYVNKCVWLYE</sequence>
<name>A0A161LSB0_9BACT</name>
<dbReference type="AlphaFoldDB" id="A0A161LSB0"/>
<dbReference type="InterPro" id="IPR036291">
    <property type="entry name" value="NAD(P)-bd_dom_sf"/>
</dbReference>
<dbReference type="OrthoDB" id="9785372at2"/>
<evidence type="ECO:0000259" key="1">
    <source>
        <dbReference type="Pfam" id="PF13460"/>
    </source>
</evidence>
<dbReference type="PANTHER" id="PTHR43355">
    <property type="entry name" value="FLAVIN REDUCTASE (NADPH)"/>
    <property type="match status" value="1"/>
</dbReference>
<dbReference type="SUPFAM" id="SSF51735">
    <property type="entry name" value="NAD(P)-binding Rossmann-fold domains"/>
    <property type="match status" value="1"/>
</dbReference>
<dbReference type="GO" id="GO:0042602">
    <property type="term" value="F:riboflavin reductase (NADPH) activity"/>
    <property type="evidence" value="ECO:0007669"/>
    <property type="project" value="TreeGrafter"/>
</dbReference>
<proteinExistence type="predicted"/>
<reference evidence="3" key="2">
    <citation type="journal article" date="2017" name="Genome Announc.">
        <title>Draft genome sequence of Paludibacter jiangxiensis NM7(T), a propionate-producing fermentative bacterium.</title>
        <authorList>
            <person name="Qiu Y.-L."/>
            <person name="Tourlousse D.M."/>
            <person name="Matsuura N."/>
            <person name="Ohashi A."/>
            <person name="Sekiguchi Y."/>
        </authorList>
    </citation>
    <scope>NUCLEOTIDE SEQUENCE [LARGE SCALE GENOMIC DNA]</scope>
    <source>
        <strain evidence="3">NM7</strain>
    </source>
</reference>
<dbReference type="Pfam" id="PF13460">
    <property type="entry name" value="NAD_binding_10"/>
    <property type="match status" value="1"/>
</dbReference>
<accession>A0A161LSB0</accession>
<dbReference type="RefSeq" id="WP_068704955.1">
    <property type="nucleotide sequence ID" value="NZ_BDCR01000004.1"/>
</dbReference>